<name>A0A1Z5JAY3_FISSO</name>
<evidence type="ECO:0000256" key="1">
    <source>
        <dbReference type="SAM" id="MobiDB-lite"/>
    </source>
</evidence>
<feature type="compositionally biased region" description="Basic and acidic residues" evidence="1">
    <location>
        <begin position="391"/>
        <end position="406"/>
    </location>
</feature>
<keyword evidence="3" id="KW-1185">Reference proteome</keyword>
<feature type="region of interest" description="Disordered" evidence="1">
    <location>
        <begin position="173"/>
        <end position="287"/>
    </location>
</feature>
<feature type="region of interest" description="Disordered" evidence="1">
    <location>
        <begin position="389"/>
        <end position="491"/>
    </location>
</feature>
<evidence type="ECO:0000313" key="3">
    <source>
        <dbReference type="Proteomes" id="UP000198406"/>
    </source>
</evidence>
<feature type="compositionally biased region" description="Basic and acidic residues" evidence="1">
    <location>
        <begin position="212"/>
        <end position="232"/>
    </location>
</feature>
<dbReference type="EMBL" id="BDSP01000036">
    <property type="protein sequence ID" value="GAX11147.1"/>
    <property type="molecule type" value="Genomic_DNA"/>
</dbReference>
<dbReference type="AlphaFoldDB" id="A0A1Z5JAY3"/>
<dbReference type="OrthoDB" id="45872at2759"/>
<feature type="compositionally biased region" description="Acidic residues" evidence="1">
    <location>
        <begin position="407"/>
        <end position="423"/>
    </location>
</feature>
<feature type="compositionally biased region" description="Basic and acidic residues" evidence="1">
    <location>
        <begin position="471"/>
        <end position="491"/>
    </location>
</feature>
<protein>
    <submittedName>
        <fullName evidence="2">Uncharacterized protein</fullName>
    </submittedName>
</protein>
<evidence type="ECO:0000313" key="2">
    <source>
        <dbReference type="EMBL" id="GAX11147.1"/>
    </source>
</evidence>
<gene>
    <name evidence="2" type="ORF">FisN_9Hh238</name>
</gene>
<organism evidence="2 3">
    <name type="scientific">Fistulifera solaris</name>
    <name type="common">Oleaginous diatom</name>
    <dbReference type="NCBI Taxonomy" id="1519565"/>
    <lineage>
        <taxon>Eukaryota</taxon>
        <taxon>Sar</taxon>
        <taxon>Stramenopiles</taxon>
        <taxon>Ochrophyta</taxon>
        <taxon>Bacillariophyta</taxon>
        <taxon>Bacillariophyceae</taxon>
        <taxon>Bacillariophycidae</taxon>
        <taxon>Naviculales</taxon>
        <taxon>Naviculaceae</taxon>
        <taxon>Fistulifera</taxon>
    </lineage>
</organism>
<feature type="compositionally biased region" description="Basic and acidic residues" evidence="1">
    <location>
        <begin position="448"/>
        <end position="461"/>
    </location>
</feature>
<proteinExistence type="predicted"/>
<feature type="compositionally biased region" description="Basic and acidic residues" evidence="1">
    <location>
        <begin position="191"/>
        <end position="202"/>
    </location>
</feature>
<dbReference type="Proteomes" id="UP000198406">
    <property type="component" value="Unassembled WGS sequence"/>
</dbReference>
<dbReference type="InParanoid" id="A0A1Z5JAY3"/>
<accession>A0A1Z5JAY3</accession>
<sequence>MSKTNNNINNVKLGENEFLIRSLDRNDLEITALMDLHRSIHAVKQAILRNCGEETLLDLGEGKLKLAPSSDSLQAAEGVELPPEENQYHLCVDFLLRMKLRRKLMNRLSRRLLRVAHIMDGNDLQPPPVPKYGEQRLHLDPERIKAFSEHFANRERAIRTIEMAKKRIYNKESSVEVATTDGPEQVNSTDAPKEEKAGEKGPEQALSTDASTEEKAAEKETTAPEQPTDSKEPAQASEGDAPESVPSAEDKASEEPLLPIAEAQTAEATGDQPVSAEESSKSMVTGPTEDVLEACYQMLIDYKDVYEKIIDPVTGAVYYPALESERETTNTSTGIGAAYSSMSVKEKEAEDQRWKTALLSRIPDQPTFEELGLENRVFYLEERRKRAMKQKAAEQNKKAKMDVDHDASDDDDDDMSEEQENDDDVKSGSVEESQAMDVAAEGNSETAKSGKDQDNEETDKGNDDDDEEGEAKEKDDEKESSSETAKEKDEVIPVRIKPISLLPVPSFHDQDLKRIKLIHADLMMSSMQDRARVQLEGVTRDYNSALAKSNELYDRQLKTQEELNMRRRNNAIMKSQFDMHAAQLRESWLVKLKIFNDRKLNLALPSRQGHPRTGSFVTQQYGRRDAFALEISDCLADVVDGVDKIVQGMVPNEKHMEPFILPPLPPEFEQSVNYEKLLFQQSQTIMQNLRASEEERSKCWKRMMKTKAEFEVGRPDAHRYLAMPFPPLRSTAPQLLPQQLSRPALSTYTPKARIVRPAEVSESKYSAARIKERIADDGTVAPVSEPKRTAEGLFVRPAGRQRKGMDWDAIRGIWVPHKEGDE</sequence>
<comment type="caution">
    <text evidence="2">The sequence shown here is derived from an EMBL/GenBank/DDBJ whole genome shotgun (WGS) entry which is preliminary data.</text>
</comment>
<reference evidence="2 3" key="1">
    <citation type="journal article" date="2015" name="Plant Cell">
        <title>Oil accumulation by the oleaginous diatom Fistulifera solaris as revealed by the genome and transcriptome.</title>
        <authorList>
            <person name="Tanaka T."/>
            <person name="Maeda Y."/>
            <person name="Veluchamy A."/>
            <person name="Tanaka M."/>
            <person name="Abida H."/>
            <person name="Marechal E."/>
            <person name="Bowler C."/>
            <person name="Muto M."/>
            <person name="Sunaga Y."/>
            <person name="Tanaka M."/>
            <person name="Yoshino T."/>
            <person name="Taniguchi T."/>
            <person name="Fukuda Y."/>
            <person name="Nemoto M."/>
            <person name="Matsumoto M."/>
            <person name="Wong P.S."/>
            <person name="Aburatani S."/>
            <person name="Fujibuchi W."/>
        </authorList>
    </citation>
    <scope>NUCLEOTIDE SEQUENCE [LARGE SCALE GENOMIC DNA]</scope>
    <source>
        <strain evidence="2 3">JPCC DA0580</strain>
    </source>
</reference>